<evidence type="ECO:0000313" key="1">
    <source>
        <dbReference type="EMBL" id="GBO15136.1"/>
    </source>
</evidence>
<dbReference type="AlphaFoldDB" id="A0A4Y2UTW4"/>
<organism evidence="1 2">
    <name type="scientific">Araneus ventricosus</name>
    <name type="common">Orbweaver spider</name>
    <name type="synonym">Epeira ventricosa</name>
    <dbReference type="NCBI Taxonomy" id="182803"/>
    <lineage>
        <taxon>Eukaryota</taxon>
        <taxon>Metazoa</taxon>
        <taxon>Ecdysozoa</taxon>
        <taxon>Arthropoda</taxon>
        <taxon>Chelicerata</taxon>
        <taxon>Arachnida</taxon>
        <taxon>Araneae</taxon>
        <taxon>Araneomorphae</taxon>
        <taxon>Entelegynae</taxon>
        <taxon>Araneoidea</taxon>
        <taxon>Araneidae</taxon>
        <taxon>Araneus</taxon>
    </lineage>
</organism>
<gene>
    <name evidence="1" type="ORF">AVEN_272155_1</name>
</gene>
<reference evidence="1 2" key="1">
    <citation type="journal article" date="2019" name="Sci. Rep.">
        <title>Orb-weaving spider Araneus ventricosus genome elucidates the spidroin gene catalogue.</title>
        <authorList>
            <person name="Kono N."/>
            <person name="Nakamura H."/>
            <person name="Ohtoshi R."/>
            <person name="Moran D.A.P."/>
            <person name="Shinohara A."/>
            <person name="Yoshida Y."/>
            <person name="Fujiwara M."/>
            <person name="Mori M."/>
            <person name="Tomita M."/>
            <person name="Arakawa K."/>
        </authorList>
    </citation>
    <scope>NUCLEOTIDE SEQUENCE [LARGE SCALE GENOMIC DNA]</scope>
</reference>
<accession>A0A4Y2UTW4</accession>
<protein>
    <submittedName>
        <fullName evidence="1">Uncharacterized protein</fullName>
    </submittedName>
</protein>
<sequence length="112" mass="12909">MYLILTLVETPTRTAHARPWRGTGVRVRTFCSIVSSISGGFMQLWTLEQRSFAYDCFVKRVGSRLPTEVPCHSFNYRMAAAIFIKVVSRYGKVTMRYWMKPLTAPPGVKRWS</sequence>
<name>A0A4Y2UTW4_ARAVE</name>
<comment type="caution">
    <text evidence="1">The sequence shown here is derived from an EMBL/GenBank/DDBJ whole genome shotgun (WGS) entry which is preliminary data.</text>
</comment>
<evidence type="ECO:0000313" key="2">
    <source>
        <dbReference type="Proteomes" id="UP000499080"/>
    </source>
</evidence>
<dbReference type="EMBL" id="BGPR01039207">
    <property type="protein sequence ID" value="GBO15136.1"/>
    <property type="molecule type" value="Genomic_DNA"/>
</dbReference>
<dbReference type="Proteomes" id="UP000499080">
    <property type="component" value="Unassembled WGS sequence"/>
</dbReference>
<keyword evidence="2" id="KW-1185">Reference proteome</keyword>
<proteinExistence type="predicted"/>